<accession>A0AA36DLU6</accession>
<comment type="caution">
    <text evidence="1">The sequence shown here is derived from an EMBL/GenBank/DDBJ whole genome shotgun (WGS) entry which is preliminary data.</text>
</comment>
<evidence type="ECO:0000313" key="1">
    <source>
        <dbReference type="EMBL" id="CAJ0590037.1"/>
    </source>
</evidence>
<evidence type="ECO:0000313" key="2">
    <source>
        <dbReference type="Proteomes" id="UP001176961"/>
    </source>
</evidence>
<organism evidence="1 2">
    <name type="scientific">Cylicocyclus nassatus</name>
    <name type="common">Nematode worm</name>
    <dbReference type="NCBI Taxonomy" id="53992"/>
    <lineage>
        <taxon>Eukaryota</taxon>
        <taxon>Metazoa</taxon>
        <taxon>Ecdysozoa</taxon>
        <taxon>Nematoda</taxon>
        <taxon>Chromadorea</taxon>
        <taxon>Rhabditida</taxon>
        <taxon>Rhabditina</taxon>
        <taxon>Rhabditomorpha</taxon>
        <taxon>Strongyloidea</taxon>
        <taxon>Strongylidae</taxon>
        <taxon>Cylicocyclus</taxon>
    </lineage>
</organism>
<dbReference type="Proteomes" id="UP001176961">
    <property type="component" value="Unassembled WGS sequence"/>
</dbReference>
<name>A0AA36DLU6_CYLNA</name>
<dbReference type="AlphaFoldDB" id="A0AA36DLU6"/>
<proteinExistence type="predicted"/>
<protein>
    <submittedName>
        <fullName evidence="1">Uncharacterized protein</fullName>
    </submittedName>
</protein>
<gene>
    <name evidence="1" type="ORF">CYNAS_LOCUS2020</name>
</gene>
<reference evidence="1" key="1">
    <citation type="submission" date="2023-07" db="EMBL/GenBank/DDBJ databases">
        <authorList>
            <consortium name="CYATHOMIX"/>
        </authorList>
    </citation>
    <scope>NUCLEOTIDE SEQUENCE</scope>
    <source>
        <strain evidence="1">N/A</strain>
    </source>
</reference>
<dbReference type="EMBL" id="CATQJL010000001">
    <property type="protein sequence ID" value="CAJ0590037.1"/>
    <property type="molecule type" value="Genomic_DNA"/>
</dbReference>
<keyword evidence="2" id="KW-1185">Reference proteome</keyword>
<sequence>MASYHHTFAREDFKCDPYRELNDEVKSLFEKYFNANLTYVCAITKIAHALSKVWVGKTRIWNIYEVYIIQVSEQVFTMKSLAYEIAALAVSKRC</sequence>